<evidence type="ECO:0000313" key="2">
    <source>
        <dbReference type="Proteomes" id="UP000789901"/>
    </source>
</evidence>
<name>A0ABN7XIV0_GIGMA</name>
<proteinExistence type="predicted"/>
<feature type="non-terminal residue" evidence="1">
    <location>
        <position position="1"/>
    </location>
</feature>
<dbReference type="EMBL" id="CAJVQB010135798">
    <property type="protein sequence ID" value="CAG8854293.1"/>
    <property type="molecule type" value="Genomic_DNA"/>
</dbReference>
<feature type="non-terminal residue" evidence="1">
    <location>
        <position position="82"/>
    </location>
</feature>
<keyword evidence="2" id="KW-1185">Reference proteome</keyword>
<comment type="caution">
    <text evidence="1">The sequence shown here is derived from an EMBL/GenBank/DDBJ whole genome shotgun (WGS) entry which is preliminary data.</text>
</comment>
<organism evidence="1 2">
    <name type="scientific">Gigaspora margarita</name>
    <dbReference type="NCBI Taxonomy" id="4874"/>
    <lineage>
        <taxon>Eukaryota</taxon>
        <taxon>Fungi</taxon>
        <taxon>Fungi incertae sedis</taxon>
        <taxon>Mucoromycota</taxon>
        <taxon>Glomeromycotina</taxon>
        <taxon>Glomeromycetes</taxon>
        <taxon>Diversisporales</taxon>
        <taxon>Gigasporaceae</taxon>
        <taxon>Gigaspora</taxon>
    </lineage>
</organism>
<evidence type="ECO:0000313" key="1">
    <source>
        <dbReference type="EMBL" id="CAG8854293.1"/>
    </source>
</evidence>
<protein>
    <submittedName>
        <fullName evidence="1">30015_t:CDS:1</fullName>
    </submittedName>
</protein>
<dbReference type="Proteomes" id="UP000789901">
    <property type="component" value="Unassembled WGS sequence"/>
</dbReference>
<sequence>MRIICGALLSTSVGWFEPKFRDEDARLLLEMPDLVETIIGDAVLMSAIIATTGDAVWMGAKIGDPVLIGSLIGDSVLIGAII</sequence>
<accession>A0ABN7XIV0</accession>
<reference evidence="1 2" key="1">
    <citation type="submission" date="2021-06" db="EMBL/GenBank/DDBJ databases">
        <authorList>
            <person name="Kallberg Y."/>
            <person name="Tangrot J."/>
            <person name="Rosling A."/>
        </authorList>
    </citation>
    <scope>NUCLEOTIDE SEQUENCE [LARGE SCALE GENOMIC DNA]</scope>
    <source>
        <strain evidence="1 2">120-4 pot B 10/14</strain>
    </source>
</reference>
<gene>
    <name evidence="1" type="ORF">GMARGA_LOCUS43114</name>
</gene>